<keyword evidence="2" id="KW-1185">Reference proteome</keyword>
<evidence type="ECO:0000313" key="2">
    <source>
        <dbReference type="Proteomes" id="UP000031843"/>
    </source>
</evidence>
<proteinExistence type="predicted"/>
<gene>
    <name evidence="1" type="ORF">RR42_s3088</name>
</gene>
<reference evidence="1 2" key="1">
    <citation type="journal article" date="2015" name="Genome Announc.">
        <title>Complete Genome Sequence of Cupriavidus basilensis 4G11, Isolated from the Oak Ridge Field Research Center Site.</title>
        <authorList>
            <person name="Ray J."/>
            <person name="Waters R.J."/>
            <person name="Skerker J.M."/>
            <person name="Kuehl J.V."/>
            <person name="Price M.N."/>
            <person name="Huang J."/>
            <person name="Chakraborty R."/>
            <person name="Arkin A.P."/>
            <person name="Deutschbauer A."/>
        </authorList>
    </citation>
    <scope>NUCLEOTIDE SEQUENCE [LARGE SCALE GENOMIC DNA]</scope>
    <source>
        <strain evidence="1">4G11</strain>
    </source>
</reference>
<evidence type="ECO:0000313" key="1">
    <source>
        <dbReference type="EMBL" id="AJG24669.1"/>
    </source>
</evidence>
<name>A0A0C4YRY5_9BURK</name>
<dbReference type="EMBL" id="CP010537">
    <property type="protein sequence ID" value="AJG24669.1"/>
    <property type="molecule type" value="Genomic_DNA"/>
</dbReference>
<accession>A0A0C4YRY5</accession>
<sequence length="49" mass="5297">MLFNSKPYIETVDRDIGGPRTVGVRTKFDSVTALDDRCYVVNGYVGGGG</sequence>
<protein>
    <submittedName>
        <fullName evidence="1">Uncharacterized protein</fullName>
    </submittedName>
</protein>
<dbReference type="AlphaFoldDB" id="A0A0C4YRY5"/>
<dbReference type="Proteomes" id="UP000031843">
    <property type="component" value="Chromosome secondary"/>
</dbReference>
<organism evidence="1 2">
    <name type="scientific">Cupriavidus basilensis</name>
    <dbReference type="NCBI Taxonomy" id="68895"/>
    <lineage>
        <taxon>Bacteria</taxon>
        <taxon>Pseudomonadati</taxon>
        <taxon>Pseudomonadota</taxon>
        <taxon>Betaproteobacteria</taxon>
        <taxon>Burkholderiales</taxon>
        <taxon>Burkholderiaceae</taxon>
        <taxon>Cupriavidus</taxon>
    </lineage>
</organism>
<dbReference type="KEGG" id="cbw:RR42_s3088"/>